<comment type="caution">
    <text evidence="1">Lacks conserved residue(s) required for the propagation of feature annotation.</text>
</comment>
<dbReference type="SUPFAM" id="SSF57196">
    <property type="entry name" value="EGF/Laminin"/>
    <property type="match status" value="2"/>
</dbReference>
<feature type="chain" id="PRO_5010313715" evidence="2">
    <location>
        <begin position="28"/>
        <end position="155"/>
    </location>
</feature>
<feature type="disulfide bond" evidence="1">
    <location>
        <begin position="55"/>
        <end position="64"/>
    </location>
</feature>
<feature type="signal peptide" evidence="2">
    <location>
        <begin position="1"/>
        <end position="27"/>
    </location>
</feature>
<organism evidence="4 5">
    <name type="scientific">Lingula anatina</name>
    <name type="common">Brachiopod</name>
    <name type="synonym">Lingula unguis</name>
    <dbReference type="NCBI Taxonomy" id="7574"/>
    <lineage>
        <taxon>Eukaryota</taxon>
        <taxon>Metazoa</taxon>
        <taxon>Spiralia</taxon>
        <taxon>Lophotrochozoa</taxon>
        <taxon>Brachiopoda</taxon>
        <taxon>Linguliformea</taxon>
        <taxon>Lingulata</taxon>
        <taxon>Lingulida</taxon>
        <taxon>Linguloidea</taxon>
        <taxon>Lingulidae</taxon>
        <taxon>Lingula</taxon>
    </lineage>
</organism>
<dbReference type="Gene3D" id="2.10.25.10">
    <property type="entry name" value="Laminin"/>
    <property type="match status" value="2"/>
</dbReference>
<dbReference type="Proteomes" id="UP000085678">
    <property type="component" value="Unplaced"/>
</dbReference>
<evidence type="ECO:0000259" key="3">
    <source>
        <dbReference type="PROSITE" id="PS50026"/>
    </source>
</evidence>
<feature type="domain" description="EGF-like" evidence="3">
    <location>
        <begin position="112"/>
        <end position="150"/>
    </location>
</feature>
<evidence type="ECO:0000256" key="2">
    <source>
        <dbReference type="SAM" id="SignalP"/>
    </source>
</evidence>
<dbReference type="SMART" id="SM00181">
    <property type="entry name" value="EGF"/>
    <property type="match status" value="3"/>
</dbReference>
<gene>
    <name evidence="5" type="primary">LOC106152981</name>
</gene>
<dbReference type="PROSITE" id="PS00022">
    <property type="entry name" value="EGF_1"/>
    <property type="match status" value="2"/>
</dbReference>
<feature type="domain" description="EGF-like" evidence="3">
    <location>
        <begin position="26"/>
        <end position="65"/>
    </location>
</feature>
<evidence type="ECO:0000256" key="1">
    <source>
        <dbReference type="PROSITE-ProRule" id="PRU00076"/>
    </source>
</evidence>
<keyword evidence="1" id="KW-1015">Disulfide bond</keyword>
<dbReference type="PROSITE" id="PS50026">
    <property type="entry name" value="EGF_3"/>
    <property type="match status" value="2"/>
</dbReference>
<reference evidence="5" key="1">
    <citation type="submission" date="2025-08" db="UniProtKB">
        <authorList>
            <consortium name="RefSeq"/>
        </authorList>
    </citation>
    <scope>IDENTIFICATION</scope>
    <source>
        <tissue evidence="5">Gonads</tissue>
    </source>
</reference>
<dbReference type="RefSeq" id="XP_013382190.1">
    <property type="nucleotide sequence ID" value="XM_013526736.1"/>
</dbReference>
<dbReference type="PROSITE" id="PS01186">
    <property type="entry name" value="EGF_2"/>
    <property type="match status" value="1"/>
</dbReference>
<dbReference type="InParanoid" id="A0A1S3H7U7"/>
<dbReference type="GeneID" id="106152981"/>
<dbReference type="OrthoDB" id="6159647at2759"/>
<accession>A0A1S3H7U7</accession>
<evidence type="ECO:0000313" key="4">
    <source>
        <dbReference type="Proteomes" id="UP000085678"/>
    </source>
</evidence>
<dbReference type="AlphaFoldDB" id="A0A1S3H7U7"/>
<proteinExistence type="predicted"/>
<keyword evidence="1" id="KW-0245">EGF-like domain</keyword>
<dbReference type="InterPro" id="IPR000742">
    <property type="entry name" value="EGF"/>
</dbReference>
<name>A0A1S3H7U7_LINAN</name>
<dbReference type="KEGG" id="lak:106152981"/>
<dbReference type="Pfam" id="PF00008">
    <property type="entry name" value="EGF"/>
    <property type="match status" value="1"/>
</dbReference>
<sequence length="155" mass="17632">MGLLFCPSLALALMACVFLSQPQLSQTYGCKPDSCYHNGTCEVTTDYPSGFQCFCQHDYYGERCELKMCGENSHCMYGIYSVFKLFDYNCDLHYGYRCVCDEGYRYDGGFCQEICHTDSCFQNGFCEVNHEEPLGFKCVCDPGFFGERCALKSVE</sequence>
<feature type="disulfide bond" evidence="1">
    <location>
        <begin position="140"/>
        <end position="149"/>
    </location>
</feature>
<evidence type="ECO:0000313" key="5">
    <source>
        <dbReference type="RefSeq" id="XP_013382190.1"/>
    </source>
</evidence>
<protein>
    <submittedName>
        <fullName evidence="5">Protein jagged-1-like</fullName>
    </submittedName>
</protein>
<keyword evidence="2" id="KW-0732">Signal</keyword>
<keyword evidence="4" id="KW-1185">Reference proteome</keyword>